<dbReference type="RefSeq" id="XP_030762133.1">
    <property type="nucleotide sequence ID" value="XM_030906273.1"/>
</dbReference>
<evidence type="ECO:0000313" key="2">
    <source>
        <dbReference type="RefSeq" id="XP_030762133.1"/>
    </source>
</evidence>
<dbReference type="AlphaFoldDB" id="A0A6J2YE15"/>
<organism evidence="1 2">
    <name type="scientific">Sitophilus oryzae</name>
    <name type="common">Rice weevil</name>
    <name type="synonym">Curculio oryzae</name>
    <dbReference type="NCBI Taxonomy" id="7048"/>
    <lineage>
        <taxon>Eukaryota</taxon>
        <taxon>Metazoa</taxon>
        <taxon>Ecdysozoa</taxon>
        <taxon>Arthropoda</taxon>
        <taxon>Hexapoda</taxon>
        <taxon>Insecta</taxon>
        <taxon>Pterygota</taxon>
        <taxon>Neoptera</taxon>
        <taxon>Endopterygota</taxon>
        <taxon>Coleoptera</taxon>
        <taxon>Polyphaga</taxon>
        <taxon>Cucujiformia</taxon>
        <taxon>Curculionidae</taxon>
        <taxon>Dryophthorinae</taxon>
        <taxon>Sitophilus</taxon>
    </lineage>
</organism>
<reference evidence="2" key="1">
    <citation type="submission" date="2025-08" db="UniProtKB">
        <authorList>
            <consortium name="RefSeq"/>
        </authorList>
    </citation>
    <scope>IDENTIFICATION</scope>
    <source>
        <tissue evidence="2">Gonads</tissue>
    </source>
</reference>
<protein>
    <submittedName>
        <fullName evidence="2">Uncharacterized protein LOC115886944</fullName>
    </submittedName>
</protein>
<evidence type="ECO:0000313" key="1">
    <source>
        <dbReference type="Proteomes" id="UP000504635"/>
    </source>
</evidence>
<dbReference type="Proteomes" id="UP000504635">
    <property type="component" value="Unplaced"/>
</dbReference>
<dbReference type="KEGG" id="soy:115886944"/>
<dbReference type="GeneID" id="115886944"/>
<proteinExistence type="predicted"/>
<gene>
    <name evidence="2" type="primary">LOC115886944</name>
</gene>
<accession>A0A6J2YE15</accession>
<keyword evidence="1" id="KW-1185">Reference proteome</keyword>
<name>A0A6J2YE15_SITOR</name>
<sequence length="134" mass="14657">MGVGNREAGMPNSSLNSLNTSVLGMPNGKEISHNVLEQISVSEFETSKAEPTIYEASPNTSHERIKGKSKLVGAEHDDNYEYTSTKKIKISDTAQAYNETINILKEIKASINMLNSDVCEKLGEIAEAIRQKGK</sequence>
<dbReference type="InParanoid" id="A0A6J2YE15"/>